<gene>
    <name evidence="4" type="ORF">P154DRAFT_547189</name>
</gene>
<keyword evidence="5" id="KW-1185">Reference proteome</keyword>
<evidence type="ECO:0000259" key="3">
    <source>
        <dbReference type="SMART" id="SM00906"/>
    </source>
</evidence>
<dbReference type="SMART" id="SM00906">
    <property type="entry name" value="Fungal_trans"/>
    <property type="match status" value="1"/>
</dbReference>
<dbReference type="PANTHER" id="PTHR46910:SF5">
    <property type="entry name" value="ZN(II)2CYS6 TRANSCRIPTION FACTOR (EUROFUNG)"/>
    <property type="match status" value="1"/>
</dbReference>
<protein>
    <recommendedName>
        <fullName evidence="3">Xylanolytic transcriptional activator regulatory domain-containing protein</fullName>
    </recommendedName>
</protein>
<dbReference type="InterPro" id="IPR007219">
    <property type="entry name" value="XnlR_reg_dom"/>
</dbReference>
<dbReference type="EMBL" id="ML977609">
    <property type="protein sequence ID" value="KAF1997763.1"/>
    <property type="molecule type" value="Genomic_DNA"/>
</dbReference>
<keyword evidence="1" id="KW-0539">Nucleus</keyword>
<dbReference type="InterPro" id="IPR050987">
    <property type="entry name" value="AtrR-like"/>
</dbReference>
<reference evidence="4" key="1">
    <citation type="journal article" date="2020" name="Stud. Mycol.">
        <title>101 Dothideomycetes genomes: a test case for predicting lifestyles and emergence of pathogens.</title>
        <authorList>
            <person name="Haridas S."/>
            <person name="Albert R."/>
            <person name="Binder M."/>
            <person name="Bloem J."/>
            <person name="Labutti K."/>
            <person name="Salamov A."/>
            <person name="Andreopoulos B."/>
            <person name="Baker S."/>
            <person name="Barry K."/>
            <person name="Bills G."/>
            <person name="Bluhm B."/>
            <person name="Cannon C."/>
            <person name="Castanera R."/>
            <person name="Culley D."/>
            <person name="Daum C."/>
            <person name="Ezra D."/>
            <person name="Gonzalez J."/>
            <person name="Henrissat B."/>
            <person name="Kuo A."/>
            <person name="Liang C."/>
            <person name="Lipzen A."/>
            <person name="Lutzoni F."/>
            <person name="Magnuson J."/>
            <person name="Mondo S."/>
            <person name="Nolan M."/>
            <person name="Ohm R."/>
            <person name="Pangilinan J."/>
            <person name="Park H.-J."/>
            <person name="Ramirez L."/>
            <person name="Alfaro M."/>
            <person name="Sun H."/>
            <person name="Tritt A."/>
            <person name="Yoshinaga Y."/>
            <person name="Zwiers L.-H."/>
            <person name="Turgeon B."/>
            <person name="Goodwin S."/>
            <person name="Spatafora J."/>
            <person name="Crous P."/>
            <person name="Grigoriev I."/>
        </authorList>
    </citation>
    <scope>NUCLEOTIDE SEQUENCE</scope>
    <source>
        <strain evidence="4">CBS 123094</strain>
    </source>
</reference>
<dbReference type="GO" id="GO:0003677">
    <property type="term" value="F:DNA binding"/>
    <property type="evidence" value="ECO:0007669"/>
    <property type="project" value="InterPro"/>
</dbReference>
<dbReference type="AlphaFoldDB" id="A0A6A5W752"/>
<dbReference type="PANTHER" id="PTHR46910">
    <property type="entry name" value="TRANSCRIPTION FACTOR PDR1"/>
    <property type="match status" value="1"/>
</dbReference>
<dbReference type="Pfam" id="PF04082">
    <property type="entry name" value="Fungal_trans"/>
    <property type="match status" value="1"/>
</dbReference>
<evidence type="ECO:0000256" key="2">
    <source>
        <dbReference type="SAM" id="MobiDB-lite"/>
    </source>
</evidence>
<feature type="region of interest" description="Disordered" evidence="2">
    <location>
        <begin position="62"/>
        <end position="99"/>
    </location>
</feature>
<feature type="domain" description="Xylanolytic transcriptional activator regulatory" evidence="3">
    <location>
        <begin position="301"/>
        <end position="374"/>
    </location>
</feature>
<feature type="compositionally biased region" description="Polar residues" evidence="2">
    <location>
        <begin position="65"/>
        <end position="76"/>
    </location>
</feature>
<dbReference type="OrthoDB" id="103819at2759"/>
<dbReference type="GO" id="GO:0006351">
    <property type="term" value="P:DNA-templated transcription"/>
    <property type="evidence" value="ECO:0007669"/>
    <property type="project" value="InterPro"/>
</dbReference>
<accession>A0A6A5W752</accession>
<organism evidence="4 5">
    <name type="scientific">Amniculicola lignicola CBS 123094</name>
    <dbReference type="NCBI Taxonomy" id="1392246"/>
    <lineage>
        <taxon>Eukaryota</taxon>
        <taxon>Fungi</taxon>
        <taxon>Dikarya</taxon>
        <taxon>Ascomycota</taxon>
        <taxon>Pezizomycotina</taxon>
        <taxon>Dothideomycetes</taxon>
        <taxon>Pleosporomycetidae</taxon>
        <taxon>Pleosporales</taxon>
        <taxon>Amniculicolaceae</taxon>
        <taxon>Amniculicola</taxon>
    </lineage>
</organism>
<dbReference type="GO" id="GO:0003700">
    <property type="term" value="F:DNA-binding transcription factor activity"/>
    <property type="evidence" value="ECO:0007669"/>
    <property type="project" value="InterPro"/>
</dbReference>
<feature type="region of interest" description="Disordered" evidence="2">
    <location>
        <begin position="1"/>
        <end position="32"/>
    </location>
</feature>
<proteinExistence type="predicted"/>
<evidence type="ECO:0000256" key="1">
    <source>
        <dbReference type="ARBA" id="ARBA00023242"/>
    </source>
</evidence>
<evidence type="ECO:0000313" key="5">
    <source>
        <dbReference type="Proteomes" id="UP000799779"/>
    </source>
</evidence>
<dbReference type="CDD" id="cd12148">
    <property type="entry name" value="fungal_TF_MHR"/>
    <property type="match status" value="1"/>
</dbReference>
<evidence type="ECO:0000313" key="4">
    <source>
        <dbReference type="EMBL" id="KAF1997763.1"/>
    </source>
</evidence>
<sequence length="713" mass="79069">MENRDDMDVADGSGRVQRARNTMLKLQSKQADERKIDRIEDRLTGIETVLESLAAKFGNLDVSKDASTPSSQQKSSGRFGKSPHSSNDFGSVETPAPFEGEMTLNSQSEFAREYLEHVVHSTPSIGQNADIKAALSTLQNMVSNRQAQEASSKSESQPFLNPKLADIDASKLERPPWEAVDDVLSKASAFPTMAFAVIFPFLKLDNLKDIFKMTFDSPKDASVPQRVLVYGVLHYLFSEFASYPLLGRRVHNYRSYAAQSQTQLETAMSQLPIFLPASYENVLALLLASSYAIELSKPTMCWALITNAAAMCMNLGYHRISSMKDDSEELRESKMHVFWFIYSMDRTISLRLGRAPFIQDWDVSLPYPSFPNVPHSIRKNKAPGSQIELYWIHVAQVQGQTYERLFSPAAFLKPEEERAQIATELVAAMDQAWKDRGEASVLDFALLGASLPESFSKTTSTSPNETDLPSKRELSPLSDAVMHYSTVTLIQRAVSPDNVSFNHDCLQSARAALAAHHRCNLQFNVRGNEELWSGYVLWSILQAPFTPFIVVFCNAITQCDPTDLGSLSDFVLSLEPCRTIAEGADKLYKMCHLFLQVAKIYVEAKTKEKEAHQASTAAGQDGFYDTAEGGQSMDFSTMTQFDPYLSALGLVPNSGWPLPAYPAMEGFQGMDGLGTGVPGGQAGSRNTVQDWFSGSRYIMGLMEDDVNMPDLTM</sequence>
<dbReference type="GO" id="GO:0008270">
    <property type="term" value="F:zinc ion binding"/>
    <property type="evidence" value="ECO:0007669"/>
    <property type="project" value="InterPro"/>
</dbReference>
<dbReference type="Proteomes" id="UP000799779">
    <property type="component" value="Unassembled WGS sequence"/>
</dbReference>
<name>A0A6A5W752_9PLEO</name>